<dbReference type="EMBL" id="SCKG01000012">
    <property type="protein sequence ID" value="TDH05934.1"/>
    <property type="molecule type" value="Genomic_DNA"/>
</dbReference>
<dbReference type="Proteomes" id="UP000295070">
    <property type="component" value="Chromosome 12"/>
</dbReference>
<proteinExistence type="predicted"/>
<sequence>MINVLSSPRFSRCPIIAANRNAVGPPLPVYCESAFNWKPLFQTRHQSGATRHAQLNECAPLKMFDCHPSISG</sequence>
<accession>A0A484CUP7</accession>
<evidence type="ECO:0000313" key="2">
    <source>
        <dbReference type="Proteomes" id="UP000295070"/>
    </source>
</evidence>
<protein>
    <submittedName>
        <fullName evidence="1">Uncharacterized protein</fullName>
    </submittedName>
</protein>
<comment type="caution">
    <text evidence="1">The sequence shown here is derived from an EMBL/GenBank/DDBJ whole genome shotgun (WGS) entry which is preliminary data.</text>
</comment>
<evidence type="ECO:0000313" key="1">
    <source>
        <dbReference type="EMBL" id="TDH05934.1"/>
    </source>
</evidence>
<dbReference type="AlphaFoldDB" id="A0A484CUP7"/>
<gene>
    <name evidence="1" type="ORF">EPR50_G00127710</name>
</gene>
<organism evidence="1 2">
    <name type="scientific">Perca flavescens</name>
    <name type="common">American yellow perch</name>
    <name type="synonym">Morone flavescens</name>
    <dbReference type="NCBI Taxonomy" id="8167"/>
    <lineage>
        <taxon>Eukaryota</taxon>
        <taxon>Metazoa</taxon>
        <taxon>Chordata</taxon>
        <taxon>Craniata</taxon>
        <taxon>Vertebrata</taxon>
        <taxon>Euteleostomi</taxon>
        <taxon>Actinopterygii</taxon>
        <taxon>Neopterygii</taxon>
        <taxon>Teleostei</taxon>
        <taxon>Neoteleostei</taxon>
        <taxon>Acanthomorphata</taxon>
        <taxon>Eupercaria</taxon>
        <taxon>Perciformes</taxon>
        <taxon>Percoidei</taxon>
        <taxon>Percidae</taxon>
        <taxon>Percinae</taxon>
        <taxon>Perca</taxon>
    </lineage>
</organism>
<name>A0A484CUP7_PERFV</name>
<keyword evidence="2" id="KW-1185">Reference proteome</keyword>
<reference evidence="1 2" key="1">
    <citation type="submission" date="2019-01" db="EMBL/GenBank/DDBJ databases">
        <title>A chromosome-scale genome assembly of the yellow perch, Perca flavescens.</title>
        <authorList>
            <person name="Feron R."/>
            <person name="Morvezen R."/>
            <person name="Bestin A."/>
            <person name="Haffray P."/>
            <person name="Klopp C."/>
            <person name="Zahm M."/>
            <person name="Cabau C."/>
            <person name="Roques C."/>
            <person name="Donnadieu C."/>
            <person name="Bouchez O."/>
            <person name="Christie M."/>
            <person name="Larson W."/>
            <person name="Guiguen Y."/>
        </authorList>
    </citation>
    <scope>NUCLEOTIDE SEQUENCE [LARGE SCALE GENOMIC DNA]</scope>
    <source>
        <strain evidence="1">YP-PL-M2</strain>
        <tissue evidence="1">Blood</tissue>
    </source>
</reference>